<dbReference type="EMBL" id="MUJZ01007864">
    <property type="protein sequence ID" value="OTF82570.1"/>
    <property type="molecule type" value="Genomic_DNA"/>
</dbReference>
<evidence type="ECO:0000313" key="1">
    <source>
        <dbReference type="EMBL" id="OTF82570.1"/>
    </source>
</evidence>
<protein>
    <submittedName>
        <fullName evidence="1">Uncharacterized protein</fullName>
    </submittedName>
</protein>
<name>A0A1Y3BNJ7_EURMA</name>
<evidence type="ECO:0000313" key="2">
    <source>
        <dbReference type="Proteomes" id="UP000194236"/>
    </source>
</evidence>
<feature type="non-terminal residue" evidence="1">
    <location>
        <position position="182"/>
    </location>
</feature>
<sequence>MYRDSLSSISTDRSSINGFYGDDGDNDQQKRLAFETGDILVTCRPFIHIIADSWRGKICDLCLRQPIGSKNLYVCHDCQQIYFCRSCQQLQSPSIFKNVHNLECSLLVKYGHILSSSSRLFLRLYHRLKNPESLPFQPIFNPLTHEPINFEQLELAIVIEYNELAERIRMCYEKFANKQSDD</sequence>
<gene>
    <name evidence="1" type="ORF">BLA29_010180</name>
</gene>
<keyword evidence="2" id="KW-1185">Reference proteome</keyword>
<dbReference type="Proteomes" id="UP000194236">
    <property type="component" value="Unassembled WGS sequence"/>
</dbReference>
<proteinExistence type="predicted"/>
<accession>A0A1Y3BNJ7</accession>
<reference evidence="1 2" key="1">
    <citation type="submission" date="2017-03" db="EMBL/GenBank/DDBJ databases">
        <title>Genome Survey of Euroglyphus maynei.</title>
        <authorList>
            <person name="Arlian L.G."/>
            <person name="Morgan M.S."/>
            <person name="Rider S.D."/>
        </authorList>
    </citation>
    <scope>NUCLEOTIDE SEQUENCE [LARGE SCALE GENOMIC DNA]</scope>
    <source>
        <strain evidence="1">Arlian Lab</strain>
        <tissue evidence="1">Whole body</tissue>
    </source>
</reference>
<organism evidence="1 2">
    <name type="scientific">Euroglyphus maynei</name>
    <name type="common">Mayne's house dust mite</name>
    <dbReference type="NCBI Taxonomy" id="6958"/>
    <lineage>
        <taxon>Eukaryota</taxon>
        <taxon>Metazoa</taxon>
        <taxon>Ecdysozoa</taxon>
        <taxon>Arthropoda</taxon>
        <taxon>Chelicerata</taxon>
        <taxon>Arachnida</taxon>
        <taxon>Acari</taxon>
        <taxon>Acariformes</taxon>
        <taxon>Sarcoptiformes</taxon>
        <taxon>Astigmata</taxon>
        <taxon>Psoroptidia</taxon>
        <taxon>Analgoidea</taxon>
        <taxon>Pyroglyphidae</taxon>
        <taxon>Pyroglyphinae</taxon>
        <taxon>Euroglyphus</taxon>
    </lineage>
</organism>
<dbReference type="AlphaFoldDB" id="A0A1Y3BNJ7"/>
<comment type="caution">
    <text evidence="1">The sequence shown here is derived from an EMBL/GenBank/DDBJ whole genome shotgun (WGS) entry which is preliminary data.</text>
</comment>